<evidence type="ECO:0000313" key="3">
    <source>
        <dbReference type="Proteomes" id="UP000438476"/>
    </source>
</evidence>
<evidence type="ECO:0000259" key="1">
    <source>
        <dbReference type="PROSITE" id="PS50943"/>
    </source>
</evidence>
<protein>
    <submittedName>
        <fullName evidence="2">Helix-turn-helix domain-containing protein</fullName>
    </submittedName>
</protein>
<dbReference type="RefSeq" id="WP_160737163.1">
    <property type="nucleotide sequence ID" value="NZ_WTYT01000006.1"/>
</dbReference>
<gene>
    <name evidence="2" type="ORF">GRI91_13150</name>
</gene>
<dbReference type="Proteomes" id="UP000438476">
    <property type="component" value="Unassembled WGS sequence"/>
</dbReference>
<dbReference type="InterPro" id="IPR001387">
    <property type="entry name" value="Cro/C1-type_HTH"/>
</dbReference>
<dbReference type="AlphaFoldDB" id="A0A6I4T7B8"/>
<feature type="domain" description="HTH cro/C1-type" evidence="1">
    <location>
        <begin position="17"/>
        <end position="71"/>
    </location>
</feature>
<dbReference type="OrthoDB" id="9803379at2"/>
<dbReference type="SMART" id="SM00530">
    <property type="entry name" value="HTH_XRE"/>
    <property type="match status" value="1"/>
</dbReference>
<reference evidence="2 3" key="1">
    <citation type="submission" date="2019-12" db="EMBL/GenBank/DDBJ databases">
        <title>Genomic-based taxomic classification of the family Erythrobacteraceae.</title>
        <authorList>
            <person name="Xu L."/>
        </authorList>
    </citation>
    <scope>NUCLEOTIDE SEQUENCE [LARGE SCALE GENOMIC DNA]</scope>
    <source>
        <strain evidence="2 3">LMG 29518</strain>
    </source>
</reference>
<organism evidence="2 3">
    <name type="scientific">Altericroceibacterium endophyticum</name>
    <dbReference type="NCBI Taxonomy" id="1808508"/>
    <lineage>
        <taxon>Bacteria</taxon>
        <taxon>Pseudomonadati</taxon>
        <taxon>Pseudomonadota</taxon>
        <taxon>Alphaproteobacteria</taxon>
        <taxon>Sphingomonadales</taxon>
        <taxon>Erythrobacteraceae</taxon>
        <taxon>Altericroceibacterium</taxon>
    </lineage>
</organism>
<proteinExistence type="predicted"/>
<dbReference type="PROSITE" id="PS50943">
    <property type="entry name" value="HTH_CROC1"/>
    <property type="match status" value="1"/>
</dbReference>
<evidence type="ECO:0000313" key="2">
    <source>
        <dbReference type="EMBL" id="MXO66707.1"/>
    </source>
</evidence>
<dbReference type="Pfam" id="PF01381">
    <property type="entry name" value="HTH_3"/>
    <property type="match status" value="1"/>
</dbReference>
<sequence length="86" mass="9556">MPKTIFTGTNLVVVQTIKEARLQSGLKQTDLAAKVGKDQSWLSLIEGSQRRLDVVEFINLAEAMGLSPEDLFADVLSRLNPNRDKE</sequence>
<dbReference type="CDD" id="cd00093">
    <property type="entry name" value="HTH_XRE"/>
    <property type="match status" value="1"/>
</dbReference>
<dbReference type="EMBL" id="WTYT01000006">
    <property type="protein sequence ID" value="MXO66707.1"/>
    <property type="molecule type" value="Genomic_DNA"/>
</dbReference>
<accession>A0A6I4T7B8</accession>
<dbReference type="InterPro" id="IPR010982">
    <property type="entry name" value="Lambda_DNA-bd_dom_sf"/>
</dbReference>
<name>A0A6I4T7B8_9SPHN</name>
<dbReference type="Gene3D" id="1.10.260.40">
    <property type="entry name" value="lambda repressor-like DNA-binding domains"/>
    <property type="match status" value="1"/>
</dbReference>
<comment type="caution">
    <text evidence="2">The sequence shown here is derived from an EMBL/GenBank/DDBJ whole genome shotgun (WGS) entry which is preliminary data.</text>
</comment>
<dbReference type="GO" id="GO:0003677">
    <property type="term" value="F:DNA binding"/>
    <property type="evidence" value="ECO:0007669"/>
    <property type="project" value="InterPro"/>
</dbReference>
<keyword evidence="3" id="KW-1185">Reference proteome</keyword>
<dbReference type="SUPFAM" id="SSF47413">
    <property type="entry name" value="lambda repressor-like DNA-binding domains"/>
    <property type="match status" value="1"/>
</dbReference>